<keyword evidence="1" id="KW-0285">Flavoprotein</keyword>
<dbReference type="PANTHER" id="PTHR22893:SF91">
    <property type="entry name" value="NADPH DEHYDROGENASE 2-RELATED"/>
    <property type="match status" value="1"/>
</dbReference>
<dbReference type="GO" id="GO:0010181">
    <property type="term" value="F:FMN binding"/>
    <property type="evidence" value="ECO:0007669"/>
    <property type="project" value="InterPro"/>
</dbReference>
<dbReference type="Proteomes" id="UP000070501">
    <property type="component" value="Unassembled WGS sequence"/>
</dbReference>
<dbReference type="Pfam" id="PF00724">
    <property type="entry name" value="Oxidored_FMN"/>
    <property type="match status" value="1"/>
</dbReference>
<sequence>MGLVASPAESRLFKPIKIGGAQLQHRVVLAPLTRLRNTDSYTPVVPLALKHYADRASVPGTLVISEATFISHDEEVQAHIPGFESDEQVAAWKQVIEAVHSKGSVWFQQLWAVGRAADPDFIAKKGIKYRSASAVPLEGSSAVPAEMTEAEILDTIQAFVDTAKRVRAAGGDGVEIHGAHGYLLDQFLSDAVNKRTDKWGGSVEKRARLYLEVVKAISAAIGPEHVGLRLSPYASYQGTAKSDPVAQYSYLVRELRELDLPLAYISLVEARGDPATLGLAPEAQLAPHKGKTLDFILDIWDNRSPVLIGGGYEPETAVQAVDGHYTQWDVLIVFGRHFLANPDLPFRVRHGLALNQYDRNTFYTNSAAGYNDYPFSDEFMGAKNKSVAVKKL</sequence>
<dbReference type="CDD" id="cd02933">
    <property type="entry name" value="OYE_like_FMN"/>
    <property type="match status" value="1"/>
</dbReference>
<dbReference type="AlphaFoldDB" id="A0A136II98"/>
<reference evidence="4" key="1">
    <citation type="submission" date="2016-02" db="EMBL/GenBank/DDBJ databases">
        <title>Draft genome sequence of Microdochium bolleyi, a fungal endophyte of beachgrass.</title>
        <authorList>
            <consortium name="DOE Joint Genome Institute"/>
            <person name="David A.S."/>
            <person name="May G."/>
            <person name="Haridas S."/>
            <person name="Lim J."/>
            <person name="Wang M."/>
            <person name="Labutti K."/>
            <person name="Lipzen A."/>
            <person name="Barry K."/>
            <person name="Grigoriev I.V."/>
        </authorList>
    </citation>
    <scope>NUCLEOTIDE SEQUENCE [LARGE SCALE GENOMIC DNA]</scope>
    <source>
        <strain evidence="4">J235TASD1</strain>
    </source>
</reference>
<dbReference type="SUPFAM" id="SSF51395">
    <property type="entry name" value="FMN-linked oxidoreductases"/>
    <property type="match status" value="1"/>
</dbReference>
<evidence type="ECO:0000313" key="4">
    <source>
        <dbReference type="Proteomes" id="UP000070501"/>
    </source>
</evidence>
<dbReference type="STRING" id="196109.A0A136II98"/>
<dbReference type="InterPro" id="IPR045247">
    <property type="entry name" value="Oye-like"/>
</dbReference>
<dbReference type="GO" id="GO:0003959">
    <property type="term" value="F:NADPH dehydrogenase activity"/>
    <property type="evidence" value="ECO:0007669"/>
    <property type="project" value="TreeGrafter"/>
</dbReference>
<name>A0A136II98_9PEZI</name>
<dbReference type="InParanoid" id="A0A136II98"/>
<dbReference type="EMBL" id="KQ964348">
    <property type="protein sequence ID" value="KXJ84706.1"/>
    <property type="molecule type" value="Genomic_DNA"/>
</dbReference>
<dbReference type="InterPro" id="IPR013785">
    <property type="entry name" value="Aldolase_TIM"/>
</dbReference>
<feature type="domain" description="NADH:flavin oxidoreductase/NADH oxidase N-terminal" evidence="2">
    <location>
        <begin position="12"/>
        <end position="355"/>
    </location>
</feature>
<dbReference type="OrthoDB" id="276546at2759"/>
<gene>
    <name evidence="3" type="ORF">Micbo1qcDRAFT_212560</name>
</gene>
<dbReference type="FunCoup" id="A0A136II98">
    <property type="interactions" value="782"/>
</dbReference>
<proteinExistence type="predicted"/>
<evidence type="ECO:0000256" key="1">
    <source>
        <dbReference type="ARBA" id="ARBA00022630"/>
    </source>
</evidence>
<dbReference type="PANTHER" id="PTHR22893">
    <property type="entry name" value="NADH OXIDOREDUCTASE-RELATED"/>
    <property type="match status" value="1"/>
</dbReference>
<protein>
    <recommendedName>
        <fullName evidence="2">NADH:flavin oxidoreductase/NADH oxidase N-terminal domain-containing protein</fullName>
    </recommendedName>
</protein>
<keyword evidence="4" id="KW-1185">Reference proteome</keyword>
<accession>A0A136II98</accession>
<evidence type="ECO:0000313" key="3">
    <source>
        <dbReference type="EMBL" id="KXJ84706.1"/>
    </source>
</evidence>
<organism evidence="3 4">
    <name type="scientific">Microdochium bolleyi</name>
    <dbReference type="NCBI Taxonomy" id="196109"/>
    <lineage>
        <taxon>Eukaryota</taxon>
        <taxon>Fungi</taxon>
        <taxon>Dikarya</taxon>
        <taxon>Ascomycota</taxon>
        <taxon>Pezizomycotina</taxon>
        <taxon>Sordariomycetes</taxon>
        <taxon>Xylariomycetidae</taxon>
        <taxon>Xylariales</taxon>
        <taxon>Microdochiaceae</taxon>
        <taxon>Microdochium</taxon>
    </lineage>
</organism>
<evidence type="ECO:0000259" key="2">
    <source>
        <dbReference type="Pfam" id="PF00724"/>
    </source>
</evidence>
<dbReference type="Gene3D" id="3.20.20.70">
    <property type="entry name" value="Aldolase class I"/>
    <property type="match status" value="1"/>
</dbReference>
<dbReference type="InterPro" id="IPR001155">
    <property type="entry name" value="OxRdtase_FMN_N"/>
</dbReference>
<dbReference type="FunFam" id="3.20.20.70:FF:000138">
    <property type="entry name" value="NADPH dehydrogenase 1"/>
    <property type="match status" value="1"/>
</dbReference>